<reference evidence="3" key="5">
    <citation type="submission" date="2017-01" db="UniProtKB">
        <authorList>
            <consortium name="EnsemblFungi"/>
        </authorList>
    </citation>
    <scope>IDENTIFICATION</scope>
    <source>
        <strain evidence="3">PH-1 / ATCC MYA-4620 / FGSC 9075 / NRRL 31084</strain>
    </source>
</reference>
<keyword evidence="1" id="KW-0732">Signal</keyword>
<dbReference type="VEuPathDB" id="FungiDB:FGRAMPH1_01G11635"/>
<reference evidence="2 4" key="4">
    <citation type="journal article" date="2015" name="BMC Genomics">
        <title>The completed genome sequence of the pathogenic ascomycete fungus Fusarium graminearum.</title>
        <authorList>
            <person name="King R."/>
            <person name="Urban M."/>
            <person name="Hammond-Kosack M.C."/>
            <person name="Hassani-Pak K."/>
            <person name="Hammond-Kosack K.E."/>
        </authorList>
    </citation>
    <scope>NUCLEOTIDE SEQUENCE [LARGE SCALE GENOMIC DNA]</scope>
    <source>
        <strain evidence="4">ATCC MYA-4620 / CBS 123657 / FGSC 9075 / NRRL 31084 / PH-1</strain>
        <strain evidence="2">PH-1</strain>
    </source>
</reference>
<accession>A0A0E0S296</accession>
<dbReference type="AlphaFoldDB" id="A0A0E0S296"/>
<dbReference type="Proteomes" id="UP000070720">
    <property type="component" value="Chromosome 2"/>
</dbReference>
<feature type="signal peptide" evidence="1">
    <location>
        <begin position="1"/>
        <end position="19"/>
    </location>
</feature>
<gene>
    <name evidence="2" type="ORF">FGRAMPH1_01T11635</name>
</gene>
<dbReference type="EMBL" id="HG970333">
    <property type="protein sequence ID" value="CEF77621.1"/>
    <property type="molecule type" value="Genomic_DNA"/>
</dbReference>
<name>A0A0E0S296_GIBZE</name>
<feature type="chain" id="PRO_5010027122" evidence="1">
    <location>
        <begin position="20"/>
        <end position="68"/>
    </location>
</feature>
<reference key="3">
    <citation type="submission" date="2014-02" db="EMBL/GenBank/DDBJ databases">
        <title>A revised Fusarium graminearum genomic reference sequence using whole shotgun re-sequencing.</title>
        <authorList>
            <person name="King R."/>
            <person name="Urban M."/>
            <person name="Hassani-Pak K."/>
            <person name="Hammond-Kosack K."/>
        </authorList>
    </citation>
    <scope>NUCLEOTIDE SEQUENCE</scope>
    <source>
        <strain>PH-1</strain>
    </source>
</reference>
<evidence type="ECO:0000256" key="1">
    <source>
        <dbReference type="SAM" id="SignalP"/>
    </source>
</evidence>
<evidence type="ECO:0000313" key="4">
    <source>
        <dbReference type="Proteomes" id="UP000070720"/>
    </source>
</evidence>
<dbReference type="InParanoid" id="A0A0E0S296"/>
<evidence type="ECO:0000313" key="2">
    <source>
        <dbReference type="EMBL" id="CEF77621.1"/>
    </source>
</evidence>
<sequence>MKFTTTIFAIASIISVAAAVPDMTDEQISKVPRDELLPRQACRGTSCTGCQNGRKCCYLRGYPFCCNC</sequence>
<keyword evidence="4" id="KW-1185">Reference proteome</keyword>
<protein>
    <submittedName>
        <fullName evidence="2">Chromosome 2, complete genome</fullName>
    </submittedName>
</protein>
<reference evidence="3 4" key="2">
    <citation type="journal article" date="2010" name="Nature">
        <title>Comparative genomics reveals mobile pathogenicity chromosomes in Fusarium.</title>
        <authorList>
            <person name="Ma L.J."/>
            <person name="van der Does H.C."/>
            <person name="Borkovich K.A."/>
            <person name="Coleman J.J."/>
            <person name="Daboussi M.J."/>
            <person name="Di Pietro A."/>
            <person name="Dufresne M."/>
            <person name="Freitag M."/>
            <person name="Grabherr M."/>
            <person name="Henrissat B."/>
            <person name="Houterman P.M."/>
            <person name="Kang S."/>
            <person name="Shim W.B."/>
            <person name="Woloshuk C."/>
            <person name="Xie X."/>
            <person name="Xu J.R."/>
            <person name="Antoniw J."/>
            <person name="Baker S.E."/>
            <person name="Bluhm B.H."/>
            <person name="Breakspear A."/>
            <person name="Brown D.W."/>
            <person name="Butchko R.A."/>
            <person name="Chapman S."/>
            <person name="Coulson R."/>
            <person name="Coutinho P.M."/>
            <person name="Danchin E.G."/>
            <person name="Diener A."/>
            <person name="Gale L.R."/>
            <person name="Gardiner D.M."/>
            <person name="Goff S."/>
            <person name="Hammond-Kosack K.E."/>
            <person name="Hilburn K."/>
            <person name="Hua-Van A."/>
            <person name="Jonkers W."/>
            <person name="Kazan K."/>
            <person name="Kodira C.D."/>
            <person name="Koehrsen M."/>
            <person name="Kumar L."/>
            <person name="Lee Y.H."/>
            <person name="Li L."/>
            <person name="Manners J.M."/>
            <person name="Miranda-Saavedra D."/>
            <person name="Mukherjee M."/>
            <person name="Park G."/>
            <person name="Park J."/>
            <person name="Park S.Y."/>
            <person name="Proctor R.H."/>
            <person name="Regev A."/>
            <person name="Ruiz-Roldan M.C."/>
            <person name="Sain D."/>
            <person name="Sakthikumar S."/>
            <person name="Sykes S."/>
            <person name="Schwartz D.C."/>
            <person name="Turgeon B.G."/>
            <person name="Wapinski I."/>
            <person name="Yoder O."/>
            <person name="Young S."/>
            <person name="Zeng Q."/>
            <person name="Zhou S."/>
            <person name="Galagan J."/>
            <person name="Cuomo C.A."/>
            <person name="Kistler H.C."/>
            <person name="Rep M."/>
        </authorList>
    </citation>
    <scope>GENOME REANNOTATION</scope>
    <source>
        <strain evidence="4">ATCC MYA-4620 / CBS 123657 / FGSC 9075 / NRRL 31084 / PH-1</strain>
        <strain evidence="3">PH-1 / ATCC MYA-4620 / FGSC 9075 / NRRL 31084</strain>
    </source>
</reference>
<reference evidence="3 4" key="1">
    <citation type="journal article" date="2007" name="Science">
        <title>The Fusarium graminearum genome reveals a link between localized polymorphism and pathogen specialization.</title>
        <authorList>
            <person name="Cuomo C.A."/>
            <person name="Gueldener U."/>
            <person name="Xu J.-R."/>
            <person name="Trail F."/>
            <person name="Turgeon B.G."/>
            <person name="Di Pietro A."/>
            <person name="Walton J.D."/>
            <person name="Ma L.-J."/>
            <person name="Baker S.E."/>
            <person name="Rep M."/>
            <person name="Adam G."/>
            <person name="Antoniw J."/>
            <person name="Baldwin T."/>
            <person name="Calvo S.E."/>
            <person name="Chang Y.-L."/>
            <person name="DeCaprio D."/>
            <person name="Gale L.R."/>
            <person name="Gnerre S."/>
            <person name="Goswami R.S."/>
            <person name="Hammond-Kosack K."/>
            <person name="Harris L.J."/>
            <person name="Hilburn K."/>
            <person name="Kennell J.C."/>
            <person name="Kroken S."/>
            <person name="Magnuson J.K."/>
            <person name="Mannhaupt G."/>
            <person name="Mauceli E.W."/>
            <person name="Mewes H.-W."/>
            <person name="Mitterbauer R."/>
            <person name="Muehlbauer G."/>
            <person name="Muensterkoetter M."/>
            <person name="Nelson D."/>
            <person name="O'Donnell K."/>
            <person name="Ouellet T."/>
            <person name="Qi W."/>
            <person name="Quesneville H."/>
            <person name="Roncero M.I.G."/>
            <person name="Seong K.-Y."/>
            <person name="Tetko I.V."/>
            <person name="Urban M."/>
            <person name="Waalwijk C."/>
            <person name="Ward T.J."/>
            <person name="Yao J."/>
            <person name="Birren B.W."/>
            <person name="Kistler H.C."/>
        </authorList>
    </citation>
    <scope>NUCLEOTIDE SEQUENCE [LARGE SCALE GENOMIC DNA]</scope>
    <source>
        <strain evidence="4">ATCC MYA-4620 / CBS 123657 / FGSC 9075 / NRRL 31084 / PH-1</strain>
        <strain evidence="3">PH-1 / ATCC MYA-4620 / FGSC 9075 / NRRL 31084</strain>
    </source>
</reference>
<proteinExistence type="predicted"/>
<evidence type="ECO:0000313" key="3">
    <source>
        <dbReference type="EnsemblFungi" id="CEF77621"/>
    </source>
</evidence>
<organism evidence="3">
    <name type="scientific">Gibberella zeae (strain ATCC MYA-4620 / CBS 123657 / FGSC 9075 / NRRL 31084 / PH-1)</name>
    <name type="common">Wheat head blight fungus</name>
    <name type="synonym">Fusarium graminearum</name>
    <dbReference type="NCBI Taxonomy" id="229533"/>
    <lineage>
        <taxon>Eukaryota</taxon>
        <taxon>Fungi</taxon>
        <taxon>Dikarya</taxon>
        <taxon>Ascomycota</taxon>
        <taxon>Pezizomycotina</taxon>
        <taxon>Sordariomycetes</taxon>
        <taxon>Hypocreomycetidae</taxon>
        <taxon>Hypocreales</taxon>
        <taxon>Nectriaceae</taxon>
        <taxon>Fusarium</taxon>
    </lineage>
</organism>
<dbReference type="EnsemblFungi" id="CEF77621">
    <property type="protein sequence ID" value="CEF77621"/>
    <property type="gene ID" value="FGRRES_16366"/>
</dbReference>